<keyword evidence="5 12" id="KW-0812">Transmembrane</keyword>
<keyword evidence="9 12" id="KW-0472">Membrane</keyword>
<keyword evidence="10" id="KW-0739">Sodium transport</keyword>
<evidence type="ECO:0000256" key="8">
    <source>
        <dbReference type="ARBA" id="ARBA00023065"/>
    </source>
</evidence>
<feature type="transmembrane region" description="Helical" evidence="12">
    <location>
        <begin position="380"/>
        <end position="398"/>
    </location>
</feature>
<keyword evidence="4" id="KW-1003">Cell membrane</keyword>
<dbReference type="AlphaFoldDB" id="A0A286T5B0"/>
<dbReference type="GO" id="GO:0015293">
    <property type="term" value="F:symporter activity"/>
    <property type="evidence" value="ECO:0007669"/>
    <property type="project" value="TreeGrafter"/>
</dbReference>
<feature type="transmembrane region" description="Helical" evidence="12">
    <location>
        <begin position="187"/>
        <end position="208"/>
    </location>
</feature>
<dbReference type="InterPro" id="IPR051163">
    <property type="entry name" value="Sodium:Solute_Symporter_SSF"/>
</dbReference>
<feature type="transmembrane region" description="Helical" evidence="12">
    <location>
        <begin position="130"/>
        <end position="154"/>
    </location>
</feature>
<evidence type="ECO:0000256" key="11">
    <source>
        <dbReference type="RuleBase" id="RU362091"/>
    </source>
</evidence>
<evidence type="ECO:0000256" key="12">
    <source>
        <dbReference type="SAM" id="Phobius"/>
    </source>
</evidence>
<protein>
    <submittedName>
        <fullName evidence="13">Sodium:solute symporter</fullName>
    </submittedName>
</protein>
<dbReference type="Pfam" id="PF00474">
    <property type="entry name" value="SSF"/>
    <property type="match status" value="1"/>
</dbReference>
<keyword evidence="3" id="KW-0813">Transport</keyword>
<accession>A0A286T5B0</accession>
<feature type="transmembrane region" description="Helical" evidence="12">
    <location>
        <begin position="404"/>
        <end position="424"/>
    </location>
</feature>
<dbReference type="Proteomes" id="UP000267517">
    <property type="component" value="Chromosome II"/>
</dbReference>
<dbReference type="InterPro" id="IPR001734">
    <property type="entry name" value="Na/solute_symporter"/>
</dbReference>
<proteinExistence type="inferred from homology"/>
<evidence type="ECO:0000256" key="4">
    <source>
        <dbReference type="ARBA" id="ARBA00022475"/>
    </source>
</evidence>
<dbReference type="PANTHER" id="PTHR42985:SF47">
    <property type="entry name" value="INTEGRAL MEMBRANE TRANSPORT PROTEIN"/>
    <property type="match status" value="1"/>
</dbReference>
<dbReference type="GO" id="GO:0005886">
    <property type="term" value="C:plasma membrane"/>
    <property type="evidence" value="ECO:0007669"/>
    <property type="project" value="UniProtKB-SubCell"/>
</dbReference>
<keyword evidence="6 12" id="KW-1133">Transmembrane helix</keyword>
<sequence length="494" mass="54851">MHGMIIFFSNFAAIMIIIATILTYFCVLLLISRITGHKADNEAFFRANGQSPWYLVAFGMIGASISGVTFVSVPGMVMLSDMTYMQTCLGFILGYFAVAFLLLPVYYRLKLTTIYSYLQTRLGNHSYKTGASFFLLSKMTGAAVRFYVVCMILQRFVLDAYGIPFPITVVALVALIWLYTRRGGIRTLVLTDTFQTLCMLLALILIIYKVVEALGMSLPEAAHAIANDSHSRIFVFDDWVSKQNFWKQFLSGIFIVIVMTGLDQDMMQKNLTCKTLREAQKDMCTYGFAFVPANLLFLSLGVLLMMYFNSIGQALPDVPDNLMLQAVAGGQLGTLVVILFTIGIVAACFSSADSALTALTTTYCVDICNRPKDEKLRKQAHVGMSVVFILFILIFRYVNSTSLIDAIYTIASYTYGPLLGLFAFGLCTKRAVNDRLTPYIAVASPLLCFALDTIVSKTTGYKFGYELLMLNGLITFAACFFLPARKQGLDSEMK</sequence>
<feature type="transmembrane region" description="Helical" evidence="12">
    <location>
        <begin position="6"/>
        <end position="31"/>
    </location>
</feature>
<feature type="transmembrane region" description="Helical" evidence="12">
    <location>
        <begin position="467"/>
        <end position="484"/>
    </location>
</feature>
<evidence type="ECO:0000313" key="13">
    <source>
        <dbReference type="EMBL" id="BBA30491.1"/>
    </source>
</evidence>
<comment type="subcellular location">
    <subcellularLocation>
        <location evidence="1">Cell membrane</location>
        <topology evidence="1">Multi-pass membrane protein</topology>
    </subcellularLocation>
</comment>
<evidence type="ECO:0000256" key="3">
    <source>
        <dbReference type="ARBA" id="ARBA00022448"/>
    </source>
</evidence>
<reference evidence="13 14" key="1">
    <citation type="submission" date="2017-05" db="EMBL/GenBank/DDBJ databases">
        <title>whole genome sequence of Prevotella melaninogenica GAI 07411.</title>
        <authorList>
            <person name="Kondo Y."/>
            <person name="Hoshino T."/>
        </authorList>
    </citation>
    <scope>NUCLEOTIDE SEQUENCE [LARGE SCALE GENOMIC DNA]</scope>
    <source>
        <strain evidence="13 14">GAI 07411</strain>
    </source>
</reference>
<evidence type="ECO:0000256" key="10">
    <source>
        <dbReference type="ARBA" id="ARBA00023201"/>
    </source>
</evidence>
<feature type="transmembrane region" description="Helical" evidence="12">
    <location>
        <begin position="328"/>
        <end position="349"/>
    </location>
</feature>
<keyword evidence="7" id="KW-0915">Sodium</keyword>
<gene>
    <name evidence="13" type="ORF">PMEL_201022</name>
</gene>
<evidence type="ECO:0000256" key="7">
    <source>
        <dbReference type="ARBA" id="ARBA00023053"/>
    </source>
</evidence>
<dbReference type="Gene3D" id="1.20.1730.10">
    <property type="entry name" value="Sodium/glucose cotransporter"/>
    <property type="match status" value="1"/>
</dbReference>
<feature type="transmembrane region" description="Helical" evidence="12">
    <location>
        <begin position="245"/>
        <end position="262"/>
    </location>
</feature>
<evidence type="ECO:0000313" key="14">
    <source>
        <dbReference type="Proteomes" id="UP000267517"/>
    </source>
</evidence>
<dbReference type="EMBL" id="AP018050">
    <property type="protein sequence ID" value="BBA30491.1"/>
    <property type="molecule type" value="Genomic_DNA"/>
</dbReference>
<organism evidence="13 14">
    <name type="scientific">Prevotella melaninogenica</name>
    <dbReference type="NCBI Taxonomy" id="28132"/>
    <lineage>
        <taxon>Bacteria</taxon>
        <taxon>Pseudomonadati</taxon>
        <taxon>Bacteroidota</taxon>
        <taxon>Bacteroidia</taxon>
        <taxon>Bacteroidales</taxon>
        <taxon>Prevotellaceae</taxon>
        <taxon>Prevotella</taxon>
    </lineage>
</organism>
<evidence type="ECO:0000256" key="5">
    <source>
        <dbReference type="ARBA" id="ARBA00022692"/>
    </source>
</evidence>
<name>A0A286T5B0_9BACT</name>
<dbReference type="CDD" id="cd10326">
    <property type="entry name" value="SLC5sbd_NIS-like"/>
    <property type="match status" value="1"/>
</dbReference>
<evidence type="ECO:0000256" key="1">
    <source>
        <dbReference type="ARBA" id="ARBA00004651"/>
    </source>
</evidence>
<feature type="transmembrane region" description="Helical" evidence="12">
    <location>
        <begin position="283"/>
        <end position="308"/>
    </location>
</feature>
<keyword evidence="8" id="KW-0406">Ion transport</keyword>
<feature type="transmembrane region" description="Helical" evidence="12">
    <location>
        <begin position="84"/>
        <end position="109"/>
    </location>
</feature>
<dbReference type="InterPro" id="IPR038377">
    <property type="entry name" value="Na/Glc_symporter_sf"/>
</dbReference>
<feature type="transmembrane region" description="Helical" evidence="12">
    <location>
        <begin position="52"/>
        <end position="72"/>
    </location>
</feature>
<feature type="transmembrane region" description="Helical" evidence="12">
    <location>
        <begin position="160"/>
        <end position="180"/>
    </location>
</feature>
<dbReference type="PROSITE" id="PS50283">
    <property type="entry name" value="NA_SOLUT_SYMP_3"/>
    <property type="match status" value="1"/>
</dbReference>
<evidence type="ECO:0000256" key="6">
    <source>
        <dbReference type="ARBA" id="ARBA00022989"/>
    </source>
</evidence>
<dbReference type="PANTHER" id="PTHR42985">
    <property type="entry name" value="SODIUM-COUPLED MONOCARBOXYLATE TRANSPORTER"/>
    <property type="match status" value="1"/>
</dbReference>
<dbReference type="GO" id="GO:0006814">
    <property type="term" value="P:sodium ion transport"/>
    <property type="evidence" value="ECO:0007669"/>
    <property type="project" value="UniProtKB-KW"/>
</dbReference>
<evidence type="ECO:0000256" key="9">
    <source>
        <dbReference type="ARBA" id="ARBA00023136"/>
    </source>
</evidence>
<comment type="similarity">
    <text evidence="2 11">Belongs to the sodium:solute symporter (SSF) (TC 2.A.21) family.</text>
</comment>
<evidence type="ECO:0000256" key="2">
    <source>
        <dbReference type="ARBA" id="ARBA00006434"/>
    </source>
</evidence>
<feature type="transmembrane region" description="Helical" evidence="12">
    <location>
        <begin position="436"/>
        <end position="455"/>
    </location>
</feature>